<proteinExistence type="predicted"/>
<evidence type="ECO:0000313" key="1">
    <source>
        <dbReference type="EMBL" id="GAA6146264.1"/>
    </source>
</evidence>
<comment type="caution">
    <text evidence="1">The sequence shown here is derived from an EMBL/GenBank/DDBJ whole genome shotgun (WGS) entry which is preliminary data.</text>
</comment>
<sequence length="162" mass="17686">MPNTYQPGDRLIARSDDHELHGIYLGKDQVITYPVLPSTEYQAYSLQLFSLEQFQTHGMVTLCLNESGTPSAEYVLNRALSCLVEEGLAFVSSEEFADWCHEVSYPVHTTVPDRLAPSNPHDLVDVALKSASLAIPFLGKRQGLILGAGLGIAGAINEALRD</sequence>
<dbReference type="EMBL" id="BAABWH010000006">
    <property type="protein sequence ID" value="GAA6146264.1"/>
    <property type="molecule type" value="Genomic_DNA"/>
</dbReference>
<accession>A0ABQ0A1J8</accession>
<protein>
    <submittedName>
        <fullName evidence="1">Uncharacterized protein</fullName>
    </submittedName>
</protein>
<dbReference type="Proteomes" id="UP001481413">
    <property type="component" value="Unassembled WGS sequence"/>
</dbReference>
<keyword evidence="2" id="KW-1185">Reference proteome</keyword>
<dbReference type="RefSeq" id="WP_353295475.1">
    <property type="nucleotide sequence ID" value="NZ_BAABWH010000006.1"/>
</dbReference>
<gene>
    <name evidence="1" type="ORF">NBRC116585_23820</name>
</gene>
<evidence type="ECO:0000313" key="2">
    <source>
        <dbReference type="Proteomes" id="UP001481413"/>
    </source>
</evidence>
<reference evidence="1 2" key="1">
    <citation type="submission" date="2024-04" db="EMBL/GenBank/DDBJ databases">
        <title>Draft genome sequence of Thalassolituus maritimus NBRC 116585.</title>
        <authorList>
            <person name="Miyakawa T."/>
            <person name="Kusuya Y."/>
            <person name="Miura T."/>
        </authorList>
    </citation>
    <scope>NUCLEOTIDE SEQUENCE [LARGE SCALE GENOMIC DNA]</scope>
    <source>
        <strain evidence="1 2">5NW40-0001</strain>
    </source>
</reference>
<name>A0ABQ0A1J8_9GAMM</name>
<organism evidence="1 2">
    <name type="scientific">Thalassolituus maritimus</name>
    <dbReference type="NCBI Taxonomy" id="484498"/>
    <lineage>
        <taxon>Bacteria</taxon>
        <taxon>Pseudomonadati</taxon>
        <taxon>Pseudomonadota</taxon>
        <taxon>Gammaproteobacteria</taxon>
        <taxon>Oceanospirillales</taxon>
        <taxon>Oceanospirillaceae</taxon>
        <taxon>Thalassolituus</taxon>
    </lineage>
</organism>